<dbReference type="FunFam" id="1.10.132.20:FF:000001">
    <property type="entry name" value="Ribosome-recycling factor"/>
    <property type="match status" value="1"/>
</dbReference>
<dbReference type="SUPFAM" id="SSF55194">
    <property type="entry name" value="Ribosome recycling factor, RRF"/>
    <property type="match status" value="1"/>
</dbReference>
<evidence type="ECO:0000313" key="8">
    <source>
        <dbReference type="EMBL" id="QBA63276.1"/>
    </source>
</evidence>
<feature type="domain" description="Ribosome recycling factor" evidence="7">
    <location>
        <begin position="23"/>
        <end position="182"/>
    </location>
</feature>
<dbReference type="KEGG" id="mur:EQY75_01140"/>
<keyword evidence="3 6" id="KW-0963">Cytoplasm</keyword>
<dbReference type="HAMAP" id="MF_00040">
    <property type="entry name" value="RRF"/>
    <property type="match status" value="1"/>
</dbReference>
<comment type="similarity">
    <text evidence="2 6">Belongs to the RRF family.</text>
</comment>
<dbReference type="AlphaFoldDB" id="A0A411E6F4"/>
<evidence type="ECO:0000256" key="3">
    <source>
        <dbReference type="ARBA" id="ARBA00022490"/>
    </source>
</evidence>
<protein>
    <recommendedName>
        <fullName evidence="6">Ribosome-recycling factor</fullName>
        <shortName evidence="6">RRF</shortName>
    </recommendedName>
    <alternativeName>
        <fullName evidence="6">Ribosome-releasing factor</fullName>
    </alternativeName>
</protein>
<sequence>MNEEVNFVVDSAKESMDGAISHLEKELVKIRAGKASPAMLSSVMVDYYGSQTPLSQVSNINTPDARTISVQPWEKSMLQVIETAIMNANLGFNPMNNGDFVIINVPPLTEERRLQLVKQAKAEAEDAKVSVRSARQEANKEIKNLDISEDLEKNAIIDIQELTDNYVTKIDNILELKEAEIMKV</sequence>
<dbReference type="InterPro" id="IPR036191">
    <property type="entry name" value="RRF_sf"/>
</dbReference>
<dbReference type="GO" id="GO:0043023">
    <property type="term" value="F:ribosomal large subunit binding"/>
    <property type="evidence" value="ECO:0007669"/>
    <property type="project" value="TreeGrafter"/>
</dbReference>
<keyword evidence="4 6" id="KW-0648">Protein biosynthesis</keyword>
<comment type="function">
    <text evidence="5 6">Responsible for the release of ribosomes from messenger RNA at the termination of protein biosynthesis. May increase the efficiency of translation by recycling ribosomes from one round of translation to another.</text>
</comment>
<reference evidence="8 9" key="1">
    <citation type="submission" date="2019-01" db="EMBL/GenBank/DDBJ databases">
        <title>Muriicola soli sp. nov., isolated from soil.</title>
        <authorList>
            <person name="Kang H.J."/>
            <person name="Kim S.B."/>
        </authorList>
    </citation>
    <scope>NUCLEOTIDE SEQUENCE [LARGE SCALE GENOMIC DNA]</scope>
    <source>
        <strain evidence="8 9">MMS17-SY002</strain>
    </source>
</reference>
<dbReference type="PANTHER" id="PTHR20982">
    <property type="entry name" value="RIBOSOME RECYCLING FACTOR"/>
    <property type="match status" value="1"/>
</dbReference>
<evidence type="ECO:0000256" key="2">
    <source>
        <dbReference type="ARBA" id="ARBA00005912"/>
    </source>
</evidence>
<dbReference type="OrthoDB" id="9804006at2"/>
<organism evidence="8 9">
    <name type="scientific">Muriicola soli</name>
    <dbReference type="NCBI Taxonomy" id="2507538"/>
    <lineage>
        <taxon>Bacteria</taxon>
        <taxon>Pseudomonadati</taxon>
        <taxon>Bacteroidota</taxon>
        <taxon>Flavobacteriia</taxon>
        <taxon>Flavobacteriales</taxon>
        <taxon>Flavobacteriaceae</taxon>
        <taxon>Muriicola</taxon>
    </lineage>
</organism>
<gene>
    <name evidence="6" type="primary">frr</name>
    <name evidence="8" type="ORF">EQY75_01140</name>
</gene>
<dbReference type="FunFam" id="3.30.1360.40:FF:000001">
    <property type="entry name" value="Ribosome-recycling factor"/>
    <property type="match status" value="1"/>
</dbReference>
<dbReference type="PANTHER" id="PTHR20982:SF3">
    <property type="entry name" value="MITOCHONDRIAL RIBOSOME RECYCLING FACTOR PSEUDO 1"/>
    <property type="match status" value="1"/>
</dbReference>
<dbReference type="Pfam" id="PF01765">
    <property type="entry name" value="RRF"/>
    <property type="match status" value="1"/>
</dbReference>
<dbReference type="EMBL" id="CP035544">
    <property type="protein sequence ID" value="QBA63276.1"/>
    <property type="molecule type" value="Genomic_DNA"/>
</dbReference>
<accession>A0A411E6F4</accession>
<evidence type="ECO:0000259" key="7">
    <source>
        <dbReference type="Pfam" id="PF01765"/>
    </source>
</evidence>
<name>A0A411E6F4_9FLAO</name>
<dbReference type="RefSeq" id="WP_129602107.1">
    <property type="nucleotide sequence ID" value="NZ_CP035544.1"/>
</dbReference>
<dbReference type="Proteomes" id="UP000290889">
    <property type="component" value="Chromosome"/>
</dbReference>
<dbReference type="NCBIfam" id="TIGR00496">
    <property type="entry name" value="frr"/>
    <property type="match status" value="1"/>
</dbReference>
<dbReference type="InterPro" id="IPR023584">
    <property type="entry name" value="Ribosome_recyc_fac_dom"/>
</dbReference>
<proteinExistence type="inferred from homology"/>
<dbReference type="GO" id="GO:0006415">
    <property type="term" value="P:translational termination"/>
    <property type="evidence" value="ECO:0007669"/>
    <property type="project" value="UniProtKB-UniRule"/>
</dbReference>
<dbReference type="Gene3D" id="3.30.1360.40">
    <property type="match status" value="1"/>
</dbReference>
<evidence type="ECO:0000256" key="4">
    <source>
        <dbReference type="ARBA" id="ARBA00022917"/>
    </source>
</evidence>
<comment type="subcellular location">
    <subcellularLocation>
        <location evidence="1 6">Cytoplasm</location>
    </subcellularLocation>
</comment>
<dbReference type="InterPro" id="IPR002661">
    <property type="entry name" value="Ribosome_recyc_fac"/>
</dbReference>
<dbReference type="CDD" id="cd00520">
    <property type="entry name" value="RRF"/>
    <property type="match status" value="1"/>
</dbReference>
<evidence type="ECO:0000256" key="5">
    <source>
        <dbReference type="ARBA" id="ARBA00025050"/>
    </source>
</evidence>
<dbReference type="Gene3D" id="1.10.132.20">
    <property type="entry name" value="Ribosome-recycling factor"/>
    <property type="match status" value="1"/>
</dbReference>
<evidence type="ECO:0000256" key="6">
    <source>
        <dbReference type="HAMAP-Rule" id="MF_00040"/>
    </source>
</evidence>
<keyword evidence="9" id="KW-1185">Reference proteome</keyword>
<evidence type="ECO:0000256" key="1">
    <source>
        <dbReference type="ARBA" id="ARBA00004496"/>
    </source>
</evidence>
<evidence type="ECO:0000313" key="9">
    <source>
        <dbReference type="Proteomes" id="UP000290889"/>
    </source>
</evidence>
<dbReference type="GO" id="GO:0005737">
    <property type="term" value="C:cytoplasm"/>
    <property type="evidence" value="ECO:0007669"/>
    <property type="project" value="UniProtKB-SubCell"/>
</dbReference>